<evidence type="ECO:0000313" key="17">
    <source>
        <dbReference type="Proteomes" id="UP000663801"/>
    </source>
</evidence>
<keyword evidence="6" id="KW-0808">Transferase</keyword>
<dbReference type="CDD" id="cd06225">
    <property type="entry name" value="HAMP"/>
    <property type="match status" value="1"/>
</dbReference>
<organism evidence="16 17">
    <name type="scientific">Nakamurella flavida</name>
    <dbReference type="NCBI Taxonomy" id="363630"/>
    <lineage>
        <taxon>Bacteria</taxon>
        <taxon>Bacillati</taxon>
        <taxon>Actinomycetota</taxon>
        <taxon>Actinomycetes</taxon>
        <taxon>Nakamurellales</taxon>
        <taxon>Nakamurellaceae</taxon>
        <taxon>Nakamurella</taxon>
    </lineage>
</organism>
<dbReference type="InterPro" id="IPR036890">
    <property type="entry name" value="HATPase_C_sf"/>
</dbReference>
<evidence type="ECO:0000256" key="8">
    <source>
        <dbReference type="ARBA" id="ARBA00022777"/>
    </source>
</evidence>
<protein>
    <recommendedName>
        <fullName evidence="4">histidine kinase</fullName>
        <ecNumber evidence="4">2.7.13.3</ecNumber>
    </recommendedName>
</protein>
<name>A0A938YDH5_9ACTN</name>
<feature type="transmembrane region" description="Helical" evidence="13">
    <location>
        <begin position="16"/>
        <end position="43"/>
    </location>
</feature>
<evidence type="ECO:0000256" key="10">
    <source>
        <dbReference type="ARBA" id="ARBA00023012"/>
    </source>
</evidence>
<dbReference type="PRINTS" id="PR00344">
    <property type="entry name" value="BCTRLSENSOR"/>
</dbReference>
<evidence type="ECO:0000256" key="3">
    <source>
        <dbReference type="ARBA" id="ARBA00004236"/>
    </source>
</evidence>
<feature type="domain" description="Histidine kinase" evidence="14">
    <location>
        <begin position="285"/>
        <end position="498"/>
    </location>
</feature>
<evidence type="ECO:0000256" key="11">
    <source>
        <dbReference type="ARBA" id="ARBA00023136"/>
    </source>
</evidence>
<accession>A0A938YDH5</accession>
<dbReference type="InterPro" id="IPR003660">
    <property type="entry name" value="HAMP_dom"/>
</dbReference>
<dbReference type="Pfam" id="PF02518">
    <property type="entry name" value="HATPase_c"/>
    <property type="match status" value="1"/>
</dbReference>
<keyword evidence="10" id="KW-0902">Two-component regulatory system</keyword>
<evidence type="ECO:0000256" key="5">
    <source>
        <dbReference type="ARBA" id="ARBA00022553"/>
    </source>
</evidence>
<evidence type="ECO:0000256" key="7">
    <source>
        <dbReference type="ARBA" id="ARBA00022692"/>
    </source>
</evidence>
<comment type="cofactor">
    <cofactor evidence="2">
        <name>a divalent metal cation</name>
        <dbReference type="ChEBI" id="CHEBI:60240"/>
    </cofactor>
</comment>
<dbReference type="Gene3D" id="1.10.287.130">
    <property type="match status" value="1"/>
</dbReference>
<evidence type="ECO:0000259" key="14">
    <source>
        <dbReference type="PROSITE" id="PS50109"/>
    </source>
</evidence>
<keyword evidence="17" id="KW-1185">Reference proteome</keyword>
<feature type="transmembrane region" description="Helical" evidence="13">
    <location>
        <begin position="184"/>
        <end position="207"/>
    </location>
</feature>
<evidence type="ECO:0000256" key="6">
    <source>
        <dbReference type="ARBA" id="ARBA00022679"/>
    </source>
</evidence>
<dbReference type="AlphaFoldDB" id="A0A938YDH5"/>
<feature type="domain" description="HAMP" evidence="15">
    <location>
        <begin position="208"/>
        <end position="270"/>
    </location>
</feature>
<dbReference type="Gene3D" id="6.10.340.10">
    <property type="match status" value="1"/>
</dbReference>
<dbReference type="InterPro" id="IPR005467">
    <property type="entry name" value="His_kinase_dom"/>
</dbReference>
<dbReference type="PANTHER" id="PTHR45436:SF5">
    <property type="entry name" value="SENSOR HISTIDINE KINASE TRCS"/>
    <property type="match status" value="1"/>
</dbReference>
<dbReference type="PROSITE" id="PS50885">
    <property type="entry name" value="HAMP"/>
    <property type="match status" value="1"/>
</dbReference>
<reference evidence="16" key="1">
    <citation type="submission" date="2021-01" db="EMBL/GenBank/DDBJ databases">
        <title>KCTC 19127 draft genome.</title>
        <authorList>
            <person name="An D."/>
        </authorList>
    </citation>
    <scope>NUCLEOTIDE SEQUENCE</scope>
    <source>
        <strain evidence="16">KCTC 19127</strain>
    </source>
</reference>
<dbReference type="InterPro" id="IPR050428">
    <property type="entry name" value="TCS_sensor_his_kinase"/>
</dbReference>
<proteinExistence type="predicted"/>
<dbReference type="Gene3D" id="3.30.565.10">
    <property type="entry name" value="Histidine kinase-like ATPase, C-terminal domain"/>
    <property type="match status" value="1"/>
</dbReference>
<keyword evidence="9 13" id="KW-1133">Transmembrane helix</keyword>
<dbReference type="CDD" id="cd00075">
    <property type="entry name" value="HATPase"/>
    <property type="match status" value="1"/>
</dbReference>
<keyword evidence="5" id="KW-0597">Phosphoprotein</keyword>
<dbReference type="InterPro" id="IPR003661">
    <property type="entry name" value="HisK_dim/P_dom"/>
</dbReference>
<evidence type="ECO:0000256" key="12">
    <source>
        <dbReference type="SAM" id="MobiDB-lite"/>
    </source>
</evidence>
<dbReference type="EC" id="2.7.13.3" evidence="4"/>
<evidence type="ECO:0000256" key="13">
    <source>
        <dbReference type="SAM" id="Phobius"/>
    </source>
</evidence>
<feature type="region of interest" description="Disordered" evidence="12">
    <location>
        <begin position="55"/>
        <end position="79"/>
    </location>
</feature>
<keyword evidence="8 16" id="KW-0418">Kinase</keyword>
<evidence type="ECO:0000256" key="1">
    <source>
        <dbReference type="ARBA" id="ARBA00000085"/>
    </source>
</evidence>
<dbReference type="Pfam" id="PF00512">
    <property type="entry name" value="HisKA"/>
    <property type="match status" value="1"/>
</dbReference>
<dbReference type="SMART" id="SM00387">
    <property type="entry name" value="HATPase_c"/>
    <property type="match status" value="1"/>
</dbReference>
<dbReference type="RefSeq" id="WP_205255773.1">
    <property type="nucleotide sequence ID" value="NZ_BAAAPV010000002.1"/>
</dbReference>
<comment type="catalytic activity">
    <reaction evidence="1">
        <text>ATP + protein L-histidine = ADP + protein N-phospho-L-histidine.</text>
        <dbReference type="EC" id="2.7.13.3"/>
    </reaction>
</comment>
<sequence>MAPTGRRRTLTLRTKLTVWMTALIVAVCAVIAVATEVAISGYLVHQLDERLTSAQKRTEQGAGGIDRDGDAGGGIVPRPYPTTGTDCGGPSFLVAGGASDGTLGARVVDGTVESAGVVQSAASCTVVPDAVAAELAGLVPGATPQTITLAGFGDYRVSAAEGRYGDVLITGLPLADVQDTQRRLAVVMALVSGIALLAGGLAVLLIVRRAVRPLERVAATAREVATLPLDRGEVDLGVRVPARDTDPRTEVGQVGAALNQMLGHVSGALSARQASETRVRQFVADASHELRTPLAAIRGYAELARREGDDPEGVAHALRRVQSESERMTSLVDDLLLLARLDSGRPLDRTEVDLTMLVIDAVSDAQVAGRDHHWRLDLPDEPVATVGDPARLHQIVANLLANARTHTPPGTTVVTGVAGDADGVRIEVRDDGPGIPAGLQPEIFHRFVRGDSSRSRTAGSTGLGLAIVAAVTAAHTGRVEVDSRPGRTVFTVHLPVSGADVAPAVPESFVPAETDRP</sequence>
<dbReference type="SUPFAM" id="SSF47384">
    <property type="entry name" value="Homodimeric domain of signal transducing histidine kinase"/>
    <property type="match status" value="1"/>
</dbReference>
<dbReference type="FunFam" id="1.10.287.130:FF:000001">
    <property type="entry name" value="Two-component sensor histidine kinase"/>
    <property type="match status" value="1"/>
</dbReference>
<dbReference type="InterPro" id="IPR036097">
    <property type="entry name" value="HisK_dim/P_sf"/>
</dbReference>
<dbReference type="SUPFAM" id="SSF55874">
    <property type="entry name" value="ATPase domain of HSP90 chaperone/DNA topoisomerase II/histidine kinase"/>
    <property type="match status" value="1"/>
</dbReference>
<dbReference type="SMART" id="SM00304">
    <property type="entry name" value="HAMP"/>
    <property type="match status" value="1"/>
</dbReference>
<gene>
    <name evidence="16" type="ORF">JL107_04335</name>
</gene>
<dbReference type="GO" id="GO:0005886">
    <property type="term" value="C:plasma membrane"/>
    <property type="evidence" value="ECO:0007669"/>
    <property type="project" value="UniProtKB-SubCell"/>
</dbReference>
<dbReference type="GO" id="GO:0000155">
    <property type="term" value="F:phosphorelay sensor kinase activity"/>
    <property type="evidence" value="ECO:0007669"/>
    <property type="project" value="InterPro"/>
</dbReference>
<dbReference type="InterPro" id="IPR004358">
    <property type="entry name" value="Sig_transdc_His_kin-like_C"/>
</dbReference>
<keyword evidence="7 13" id="KW-0812">Transmembrane</keyword>
<comment type="subcellular location">
    <subcellularLocation>
        <location evidence="3">Cell membrane</location>
    </subcellularLocation>
</comment>
<dbReference type="InterPro" id="IPR003594">
    <property type="entry name" value="HATPase_dom"/>
</dbReference>
<dbReference type="Proteomes" id="UP000663801">
    <property type="component" value="Unassembled WGS sequence"/>
</dbReference>
<evidence type="ECO:0000256" key="2">
    <source>
        <dbReference type="ARBA" id="ARBA00001968"/>
    </source>
</evidence>
<dbReference type="Pfam" id="PF00672">
    <property type="entry name" value="HAMP"/>
    <property type="match status" value="1"/>
</dbReference>
<evidence type="ECO:0000256" key="9">
    <source>
        <dbReference type="ARBA" id="ARBA00022989"/>
    </source>
</evidence>
<evidence type="ECO:0000259" key="15">
    <source>
        <dbReference type="PROSITE" id="PS50885"/>
    </source>
</evidence>
<dbReference type="PANTHER" id="PTHR45436">
    <property type="entry name" value="SENSOR HISTIDINE KINASE YKOH"/>
    <property type="match status" value="1"/>
</dbReference>
<comment type="caution">
    <text evidence="16">The sequence shown here is derived from an EMBL/GenBank/DDBJ whole genome shotgun (WGS) entry which is preliminary data.</text>
</comment>
<dbReference type="EMBL" id="JAERWL010000005">
    <property type="protein sequence ID" value="MBM9475670.1"/>
    <property type="molecule type" value="Genomic_DNA"/>
</dbReference>
<feature type="compositionally biased region" description="Basic and acidic residues" evidence="12">
    <location>
        <begin position="55"/>
        <end position="70"/>
    </location>
</feature>
<dbReference type="PROSITE" id="PS50109">
    <property type="entry name" value="HIS_KIN"/>
    <property type="match status" value="1"/>
</dbReference>
<dbReference type="SMART" id="SM00388">
    <property type="entry name" value="HisKA"/>
    <property type="match status" value="1"/>
</dbReference>
<keyword evidence="11 13" id="KW-0472">Membrane</keyword>
<dbReference type="CDD" id="cd00082">
    <property type="entry name" value="HisKA"/>
    <property type="match status" value="1"/>
</dbReference>
<dbReference type="FunFam" id="3.30.565.10:FF:000006">
    <property type="entry name" value="Sensor histidine kinase WalK"/>
    <property type="match status" value="1"/>
</dbReference>
<evidence type="ECO:0000313" key="16">
    <source>
        <dbReference type="EMBL" id="MBM9475670.1"/>
    </source>
</evidence>
<evidence type="ECO:0000256" key="4">
    <source>
        <dbReference type="ARBA" id="ARBA00012438"/>
    </source>
</evidence>
<dbReference type="GO" id="GO:0005509">
    <property type="term" value="F:calcium ion binding"/>
    <property type="evidence" value="ECO:0007669"/>
    <property type="project" value="UniProtKB-ARBA"/>
</dbReference>